<protein>
    <submittedName>
        <fullName evidence="2">Uncharacterized protein</fullName>
    </submittedName>
</protein>
<evidence type="ECO:0000313" key="2">
    <source>
        <dbReference type="WBParaSite" id="SMTH1_100980.1"/>
    </source>
</evidence>
<evidence type="ECO:0000313" key="1">
    <source>
        <dbReference type="Proteomes" id="UP000050791"/>
    </source>
</evidence>
<dbReference type="WBParaSite" id="SMTH1_100980.1">
    <property type="protein sequence ID" value="SMTH1_100980.1"/>
    <property type="gene ID" value="SMTH1_100980"/>
</dbReference>
<dbReference type="AlphaFoldDB" id="A0AA85AQC7"/>
<accession>A0AA85AQC7</accession>
<name>A0AA85AQC7_9TREM</name>
<organism evidence="1 2">
    <name type="scientific">Schistosoma mattheei</name>
    <dbReference type="NCBI Taxonomy" id="31246"/>
    <lineage>
        <taxon>Eukaryota</taxon>
        <taxon>Metazoa</taxon>
        <taxon>Spiralia</taxon>
        <taxon>Lophotrochozoa</taxon>
        <taxon>Platyhelminthes</taxon>
        <taxon>Trematoda</taxon>
        <taxon>Digenea</taxon>
        <taxon>Strigeidida</taxon>
        <taxon>Schistosomatoidea</taxon>
        <taxon>Schistosomatidae</taxon>
        <taxon>Schistosoma</taxon>
    </lineage>
</organism>
<sequence>MVPFRGSDIPQCSLLISVTPQFLLSLVSYWKEITITLTRITQVLDSNLKTTPRYNSNVLYSLVVLYKHIICGPCIILPDESGCKLVTSSF</sequence>
<dbReference type="Proteomes" id="UP000050791">
    <property type="component" value="Unassembled WGS sequence"/>
</dbReference>
<reference evidence="2" key="1">
    <citation type="submission" date="2023-11" db="UniProtKB">
        <authorList>
            <consortium name="WormBaseParasite"/>
        </authorList>
    </citation>
    <scope>IDENTIFICATION</scope>
</reference>
<proteinExistence type="predicted"/>